<dbReference type="Pfam" id="PF01865">
    <property type="entry name" value="PhoU_div"/>
    <property type="match status" value="1"/>
</dbReference>
<dbReference type="PANTHER" id="PTHR37298">
    <property type="entry name" value="UPF0111 PROTEIN YKAA"/>
    <property type="match status" value="1"/>
</dbReference>
<keyword evidence="3" id="KW-1185">Reference proteome</keyword>
<dbReference type="EMBL" id="CP116967">
    <property type="protein sequence ID" value="WNM56557.1"/>
    <property type="molecule type" value="Genomic_DNA"/>
</dbReference>
<dbReference type="InterPro" id="IPR052912">
    <property type="entry name" value="UPF0111_domain"/>
</dbReference>
<protein>
    <submittedName>
        <fullName evidence="2">DUF47 family protein</fullName>
    </submittedName>
</protein>
<dbReference type="AlphaFoldDB" id="A0AA96G8W4"/>
<gene>
    <name evidence="2" type="ORF">PP769_11250</name>
</gene>
<name>A0AA96G8W4_9BACT</name>
<comment type="similarity">
    <text evidence="1">Belongs to the UPF0111 family.</text>
</comment>
<dbReference type="PANTHER" id="PTHR37298:SF1">
    <property type="entry name" value="UPF0111 PROTEIN YKAA"/>
    <property type="match status" value="1"/>
</dbReference>
<dbReference type="InterPro" id="IPR038078">
    <property type="entry name" value="PhoU-like_sf"/>
</dbReference>
<organism evidence="2 3">
    <name type="scientific">Candidatus Nitrospira allomarina</name>
    <dbReference type="NCBI Taxonomy" id="3020900"/>
    <lineage>
        <taxon>Bacteria</taxon>
        <taxon>Pseudomonadati</taxon>
        <taxon>Nitrospirota</taxon>
        <taxon>Nitrospiria</taxon>
        <taxon>Nitrospirales</taxon>
        <taxon>Nitrospiraceae</taxon>
        <taxon>Nitrospira</taxon>
    </lineage>
</organism>
<dbReference type="RefSeq" id="WP_312640152.1">
    <property type="nucleotide sequence ID" value="NZ_CP116967.1"/>
</dbReference>
<reference evidence="2 3" key="1">
    <citation type="submission" date="2023-01" db="EMBL/GenBank/DDBJ databases">
        <title>Cultivation and genomic characterization of new, ubiquitous marine nitrite-oxidizing bacteria from the Nitrospirales.</title>
        <authorList>
            <person name="Mueller A.J."/>
            <person name="Daebeler A."/>
            <person name="Herbold C.W."/>
            <person name="Kirkegaard R.H."/>
            <person name="Daims H."/>
        </authorList>
    </citation>
    <scope>NUCLEOTIDE SEQUENCE [LARGE SCALE GENOMIC DNA]</scope>
    <source>
        <strain evidence="2 3">VA</strain>
    </source>
</reference>
<evidence type="ECO:0000313" key="2">
    <source>
        <dbReference type="EMBL" id="WNM56557.1"/>
    </source>
</evidence>
<dbReference type="Proteomes" id="UP001302719">
    <property type="component" value="Chromosome"/>
</dbReference>
<evidence type="ECO:0000313" key="3">
    <source>
        <dbReference type="Proteomes" id="UP001302719"/>
    </source>
</evidence>
<dbReference type="Gene3D" id="1.20.58.220">
    <property type="entry name" value="Phosphate transport system protein phou homolog 2, domain 2"/>
    <property type="match status" value="1"/>
</dbReference>
<dbReference type="InterPro" id="IPR018445">
    <property type="entry name" value="Put_Phosphate_transp_reg"/>
</dbReference>
<proteinExistence type="inferred from homology"/>
<sequence>MFSFMPRESGFFDLFEQASQNVVEAGQCLKVLMKSFDEPHTKIQHIKNLEHKGDDLTRDIVYKLNKTFITPLDREDIHALASALDDILDEIDAVAELFMVFKIDHPTPTALRLSEILHDAALEVGKGIDLLRLQNWDMKDCAIRVHSLENEADRVSREAISRLFEEEADPKTVMKWKEIYENFEMGTDSCEDVVNVLERIALKHG</sequence>
<accession>A0AA96G8W4</accession>
<evidence type="ECO:0000256" key="1">
    <source>
        <dbReference type="ARBA" id="ARBA00008591"/>
    </source>
</evidence>
<dbReference type="KEGG" id="nall:PP769_11250"/>